<evidence type="ECO:0000256" key="3">
    <source>
        <dbReference type="ARBA" id="ARBA00023163"/>
    </source>
</evidence>
<keyword evidence="3" id="KW-0804">Transcription</keyword>
<dbReference type="RefSeq" id="XP_025343906.1">
    <property type="nucleotide sequence ID" value="XM_025486356.1"/>
</dbReference>
<dbReference type="STRING" id="45357.A0A2V1AZM8"/>
<comment type="subcellular location">
    <subcellularLocation>
        <location evidence="1">Nucleus</location>
    </subcellularLocation>
</comment>
<feature type="compositionally biased region" description="Basic residues" evidence="5">
    <location>
        <begin position="19"/>
        <end position="28"/>
    </location>
</feature>
<organism evidence="6 7">
    <name type="scientific">Candidozyma haemuli</name>
    <dbReference type="NCBI Taxonomy" id="45357"/>
    <lineage>
        <taxon>Eukaryota</taxon>
        <taxon>Fungi</taxon>
        <taxon>Dikarya</taxon>
        <taxon>Ascomycota</taxon>
        <taxon>Saccharomycotina</taxon>
        <taxon>Pichiomycetes</taxon>
        <taxon>Metschnikowiaceae</taxon>
        <taxon>Candidozyma</taxon>
    </lineage>
</organism>
<dbReference type="Pfam" id="PF05132">
    <property type="entry name" value="RNA_pol_Rpc4"/>
    <property type="match status" value="1"/>
</dbReference>
<evidence type="ECO:0008006" key="8">
    <source>
        <dbReference type="Google" id="ProtNLM"/>
    </source>
</evidence>
<feature type="compositionally biased region" description="Basic and acidic residues" evidence="5">
    <location>
        <begin position="193"/>
        <end position="210"/>
    </location>
</feature>
<feature type="region of interest" description="Disordered" evidence="5">
    <location>
        <begin position="1"/>
        <end position="220"/>
    </location>
</feature>
<evidence type="ECO:0000313" key="7">
    <source>
        <dbReference type="Proteomes" id="UP000244309"/>
    </source>
</evidence>
<evidence type="ECO:0000256" key="1">
    <source>
        <dbReference type="ARBA" id="ARBA00004123"/>
    </source>
</evidence>
<proteinExistence type="predicted"/>
<dbReference type="VEuPathDB" id="FungiDB:CXQ85_002691"/>
<dbReference type="GO" id="GO:0003677">
    <property type="term" value="F:DNA binding"/>
    <property type="evidence" value="ECO:0007669"/>
    <property type="project" value="InterPro"/>
</dbReference>
<protein>
    <recommendedName>
        <fullName evidence="8">DNA-directed RNA polymerase III subunit RPC4</fullName>
    </recommendedName>
</protein>
<reference evidence="6 7" key="1">
    <citation type="submission" date="2017-12" db="EMBL/GenBank/DDBJ databases">
        <title>Genome Sequence of a Multidrug-Resistant Candida haemulonii Isolate from a Patient with Chronic Leg Ulcers in Israel.</title>
        <authorList>
            <person name="Chow N.A."/>
            <person name="Gade L."/>
            <person name="Batra D."/>
            <person name="Rowe L.A."/>
            <person name="Ben-Ami R."/>
            <person name="Loparev V.N."/>
            <person name="Litvintseva A.P."/>
        </authorList>
    </citation>
    <scope>NUCLEOTIDE SEQUENCE [LARGE SCALE GENOMIC DNA]</scope>
    <source>
        <strain evidence="6 7">B11899</strain>
    </source>
</reference>
<evidence type="ECO:0000256" key="5">
    <source>
        <dbReference type="SAM" id="MobiDB-lite"/>
    </source>
</evidence>
<dbReference type="Proteomes" id="UP000244309">
    <property type="component" value="Unassembled WGS sequence"/>
</dbReference>
<feature type="compositionally biased region" description="Polar residues" evidence="5">
    <location>
        <begin position="177"/>
        <end position="189"/>
    </location>
</feature>
<dbReference type="PANTHER" id="PTHR13408">
    <property type="entry name" value="DNA-DIRECTED RNA POLYMERASE III"/>
    <property type="match status" value="1"/>
</dbReference>
<accession>A0A2V1AZM8</accession>
<dbReference type="EMBL" id="PKFO01000010">
    <property type="protein sequence ID" value="PVH22966.1"/>
    <property type="molecule type" value="Genomic_DNA"/>
</dbReference>
<dbReference type="GeneID" id="37008022"/>
<evidence type="ECO:0000313" key="6">
    <source>
        <dbReference type="EMBL" id="PVH22966.1"/>
    </source>
</evidence>
<evidence type="ECO:0000256" key="2">
    <source>
        <dbReference type="ARBA" id="ARBA00022478"/>
    </source>
</evidence>
<dbReference type="GO" id="GO:0042797">
    <property type="term" value="P:tRNA transcription by RNA polymerase III"/>
    <property type="evidence" value="ECO:0007669"/>
    <property type="project" value="TreeGrafter"/>
</dbReference>
<feature type="compositionally biased region" description="Polar residues" evidence="5">
    <location>
        <begin position="1"/>
        <end position="12"/>
    </location>
</feature>
<sequence>MSNRLDSLNPKKSGSKPALKFKPKVVARKSKEDREKNAPVVKTEERSNLPPTRGRGGSRGRGRGRGGAYVGTHLVSSGPLASSAVGNGPVATSKTGLTSDKVFGAEGREQSDPLQNLKMKSRSREDTPVGEDSDDEGGLTKINMSKEYQFEDSETVLFPVRPQKDEEKKATKVAIPLSSTVSATSSRAPSHTPRPEVVKSESSEDIKIEDTPGPVPERVGDVVEHDEHNRLIDDQRAIVDLVTGKFAGLKAEDSPSNVPDNYFMVHLPQISQAPSESENDKMDTDASKSELATSSLADFQGQIGQLNFHRSGKITMSIGSDTSLNVAQGVPSNFLQELYLIDSNAARKAEGDQDEEVLDEQGHKVVGDVHRLGEVTAKLVATPEIR</sequence>
<keyword evidence="2" id="KW-0240">DNA-directed RNA polymerase</keyword>
<dbReference type="InterPro" id="IPR007811">
    <property type="entry name" value="RPC4"/>
</dbReference>
<feature type="compositionally biased region" description="Acidic residues" evidence="5">
    <location>
        <begin position="128"/>
        <end position="137"/>
    </location>
</feature>
<dbReference type="GO" id="GO:0005666">
    <property type="term" value="C:RNA polymerase III complex"/>
    <property type="evidence" value="ECO:0007669"/>
    <property type="project" value="InterPro"/>
</dbReference>
<dbReference type="PANTHER" id="PTHR13408:SF0">
    <property type="entry name" value="DNA-DIRECTED RNA POLYMERASE III SUBUNIT RPC4"/>
    <property type="match status" value="1"/>
</dbReference>
<name>A0A2V1AZM8_9ASCO</name>
<feature type="compositionally biased region" description="Basic and acidic residues" evidence="5">
    <location>
        <begin position="29"/>
        <end position="47"/>
    </location>
</feature>
<gene>
    <name evidence="6" type="ORF">CXQ85_002691</name>
</gene>
<dbReference type="OrthoDB" id="5836119at2759"/>
<keyword evidence="4" id="KW-0539">Nucleus</keyword>
<evidence type="ECO:0000256" key="4">
    <source>
        <dbReference type="ARBA" id="ARBA00023242"/>
    </source>
</evidence>
<keyword evidence="7" id="KW-1185">Reference proteome</keyword>
<dbReference type="AlphaFoldDB" id="A0A2V1AZM8"/>
<comment type="caution">
    <text evidence="6">The sequence shown here is derived from an EMBL/GenBank/DDBJ whole genome shotgun (WGS) entry which is preliminary data.</text>
</comment>